<dbReference type="GeneID" id="90952078"/>
<organism evidence="2 3">
    <name type="scientific">Penicillium digitatum</name>
    <name type="common">Green mold</name>
    <dbReference type="NCBI Taxonomy" id="36651"/>
    <lineage>
        <taxon>Eukaryota</taxon>
        <taxon>Fungi</taxon>
        <taxon>Dikarya</taxon>
        <taxon>Ascomycota</taxon>
        <taxon>Pezizomycotina</taxon>
        <taxon>Eurotiomycetes</taxon>
        <taxon>Eurotiomycetidae</taxon>
        <taxon>Eurotiales</taxon>
        <taxon>Aspergillaceae</taxon>
        <taxon>Penicillium</taxon>
    </lineage>
</organism>
<dbReference type="RefSeq" id="XP_065957213.1">
    <property type="nucleotide sequence ID" value="XM_066099486.1"/>
</dbReference>
<sequence length="182" mass="19927">MLDGRDIQPRAITDEISQYLDSDTVSDELEAAKEEREEKLSEIEVDPISDTEEQEDELEDKPGDAIEVVIEDRPEDIPEERPLPTSEYGRPCSPSLPPTFCNPVWGPRPSTGSNPPTQTHYWVEGFDPKPNPDWVGSGLGLGFTGSCGRLSASASVDLGAVYHKYEAIAYVLDALLPLLGAI</sequence>
<evidence type="ECO:0000256" key="1">
    <source>
        <dbReference type="SAM" id="MobiDB-lite"/>
    </source>
</evidence>
<dbReference type="AlphaFoldDB" id="A0A7T7BME3"/>
<gene>
    <name evidence="2" type="ORF">Pdw03_0038</name>
</gene>
<evidence type="ECO:0000313" key="3">
    <source>
        <dbReference type="Proteomes" id="UP000595662"/>
    </source>
</evidence>
<name>A0A7T7BME3_PENDI</name>
<accession>A0A7T7BME3</accession>
<feature type="region of interest" description="Disordered" evidence="1">
    <location>
        <begin position="1"/>
        <end position="95"/>
    </location>
</feature>
<proteinExistence type="predicted"/>
<dbReference type="EMBL" id="CP060777">
    <property type="protein sequence ID" value="QQK45140.1"/>
    <property type="molecule type" value="Genomic_DNA"/>
</dbReference>
<evidence type="ECO:0000313" key="2">
    <source>
        <dbReference type="EMBL" id="QQK45140.1"/>
    </source>
</evidence>
<protein>
    <submittedName>
        <fullName evidence="2">Uncharacterized protein</fullName>
    </submittedName>
</protein>
<feature type="compositionally biased region" description="Acidic residues" evidence="1">
    <location>
        <begin position="43"/>
        <end position="59"/>
    </location>
</feature>
<reference evidence="2 3" key="1">
    <citation type="submission" date="2020-08" db="EMBL/GenBank/DDBJ databases">
        <title>The completed genome sequence of the pathogenic ascomycete fungus Penicillium digitatum.</title>
        <authorList>
            <person name="Wang M."/>
        </authorList>
    </citation>
    <scope>NUCLEOTIDE SEQUENCE [LARGE SCALE GENOMIC DNA]</scope>
    <source>
        <strain evidence="2 3">PdW03</strain>
    </source>
</reference>
<feature type="compositionally biased region" description="Basic and acidic residues" evidence="1">
    <location>
        <begin position="30"/>
        <end position="42"/>
    </location>
</feature>
<dbReference type="Proteomes" id="UP000595662">
    <property type="component" value="Chromosome 4"/>
</dbReference>
<feature type="compositionally biased region" description="Basic and acidic residues" evidence="1">
    <location>
        <begin position="60"/>
        <end position="82"/>
    </location>
</feature>